<gene>
    <name evidence="1" type="ORF">SAMN06265222_115105</name>
</gene>
<comment type="caution">
    <text evidence="1">The sequence shown here is derived from an EMBL/GenBank/DDBJ whole genome shotgun (WGS) entry which is preliminary data.</text>
</comment>
<reference evidence="1 2" key="1">
    <citation type="submission" date="2017-05" db="EMBL/GenBank/DDBJ databases">
        <authorList>
            <person name="Varghese N."/>
            <person name="Submissions S."/>
        </authorList>
    </citation>
    <scope>NUCLEOTIDE SEQUENCE [LARGE SCALE GENOMIC DNA]</scope>
    <source>
        <strain evidence="1 2">DSM 25457</strain>
    </source>
</reference>
<protein>
    <submittedName>
        <fullName evidence="1">Uncharacterized protein</fullName>
    </submittedName>
</protein>
<organism evidence="1 2">
    <name type="scientific">Neorhodopirellula lusitana</name>
    <dbReference type="NCBI Taxonomy" id="445327"/>
    <lineage>
        <taxon>Bacteria</taxon>
        <taxon>Pseudomonadati</taxon>
        <taxon>Planctomycetota</taxon>
        <taxon>Planctomycetia</taxon>
        <taxon>Pirellulales</taxon>
        <taxon>Pirellulaceae</taxon>
        <taxon>Neorhodopirellula</taxon>
    </lineage>
</organism>
<name>A0ABY1QL21_9BACT</name>
<accession>A0ABY1QL21</accession>
<evidence type="ECO:0000313" key="2">
    <source>
        <dbReference type="Proteomes" id="UP001158067"/>
    </source>
</evidence>
<evidence type="ECO:0000313" key="1">
    <source>
        <dbReference type="EMBL" id="SMP72568.1"/>
    </source>
</evidence>
<dbReference type="EMBL" id="FXUG01000015">
    <property type="protein sequence ID" value="SMP72568.1"/>
    <property type="molecule type" value="Genomic_DNA"/>
</dbReference>
<sequence length="85" mass="9632">MVTKRCKKKLRLLENQFSRPVIVVLFAKVFNGRQITAFDAILALSNIRSVDFAWHEAVALPEGMFEIPTRLGCELASRITARINT</sequence>
<keyword evidence="2" id="KW-1185">Reference proteome</keyword>
<dbReference type="Proteomes" id="UP001158067">
    <property type="component" value="Unassembled WGS sequence"/>
</dbReference>
<proteinExistence type="predicted"/>